<dbReference type="Gene3D" id="3.10.20.90">
    <property type="entry name" value="Phosphatidylinositol 3-kinase Catalytic Subunit, Chain A, domain 1"/>
    <property type="match status" value="1"/>
</dbReference>
<dbReference type="InterPro" id="IPR015940">
    <property type="entry name" value="UBA"/>
</dbReference>
<dbReference type="SUPFAM" id="SSF46934">
    <property type="entry name" value="UBA-like"/>
    <property type="match status" value="2"/>
</dbReference>
<feature type="compositionally biased region" description="Acidic residues" evidence="1">
    <location>
        <begin position="435"/>
        <end position="461"/>
    </location>
</feature>
<evidence type="ECO:0000313" key="4">
    <source>
        <dbReference type="Proteomes" id="UP001054857"/>
    </source>
</evidence>
<feature type="compositionally biased region" description="Pro residues" evidence="1">
    <location>
        <begin position="207"/>
        <end position="228"/>
    </location>
</feature>
<gene>
    <name evidence="3" type="ORF">Agub_g4636</name>
</gene>
<dbReference type="Pfam" id="PF00627">
    <property type="entry name" value="UBA"/>
    <property type="match status" value="1"/>
</dbReference>
<organism evidence="3 4">
    <name type="scientific">Astrephomene gubernaculifera</name>
    <dbReference type="NCBI Taxonomy" id="47775"/>
    <lineage>
        <taxon>Eukaryota</taxon>
        <taxon>Viridiplantae</taxon>
        <taxon>Chlorophyta</taxon>
        <taxon>core chlorophytes</taxon>
        <taxon>Chlorophyceae</taxon>
        <taxon>CS clade</taxon>
        <taxon>Chlamydomonadales</taxon>
        <taxon>Astrephomenaceae</taxon>
        <taxon>Astrephomene</taxon>
    </lineage>
</organism>
<dbReference type="InterPro" id="IPR052476">
    <property type="entry name" value="UBAC1"/>
</dbReference>
<feature type="domain" description="UBA" evidence="2">
    <location>
        <begin position="296"/>
        <end position="335"/>
    </location>
</feature>
<feature type="region of interest" description="Disordered" evidence="1">
    <location>
        <begin position="153"/>
        <end position="231"/>
    </location>
</feature>
<dbReference type="SMART" id="SM00165">
    <property type="entry name" value="UBA"/>
    <property type="match status" value="2"/>
</dbReference>
<dbReference type="AlphaFoldDB" id="A0AAD3DL16"/>
<name>A0AAD3DL16_9CHLO</name>
<proteinExistence type="predicted"/>
<evidence type="ECO:0000313" key="3">
    <source>
        <dbReference type="EMBL" id="GFR43543.1"/>
    </source>
</evidence>
<feature type="compositionally biased region" description="Gly residues" evidence="1">
    <location>
        <begin position="154"/>
        <end position="164"/>
    </location>
</feature>
<dbReference type="Proteomes" id="UP001054857">
    <property type="component" value="Unassembled WGS sequence"/>
</dbReference>
<dbReference type="GO" id="GO:0000151">
    <property type="term" value="C:ubiquitin ligase complex"/>
    <property type="evidence" value="ECO:0007669"/>
    <property type="project" value="TreeGrafter"/>
</dbReference>
<evidence type="ECO:0000256" key="1">
    <source>
        <dbReference type="SAM" id="MobiDB-lite"/>
    </source>
</evidence>
<dbReference type="EMBL" id="BMAR01000006">
    <property type="protein sequence ID" value="GFR43543.1"/>
    <property type="molecule type" value="Genomic_DNA"/>
</dbReference>
<feature type="domain" description="UBA" evidence="2">
    <location>
        <begin position="229"/>
        <end position="269"/>
    </location>
</feature>
<dbReference type="PANTHER" id="PTHR46738">
    <property type="entry name" value="UBIQUITIN-ASSOCIATED DOMAIN-CONTAINING PROTEIN 1"/>
    <property type="match status" value="1"/>
</dbReference>
<dbReference type="Gene3D" id="1.10.8.10">
    <property type="entry name" value="DNA helicase RuvA subunit, C-terminal domain"/>
    <property type="match status" value="2"/>
</dbReference>
<dbReference type="CDD" id="cd17039">
    <property type="entry name" value="Ubl_ubiquitin_like"/>
    <property type="match status" value="1"/>
</dbReference>
<dbReference type="Pfam" id="PF22562">
    <property type="entry name" value="UBA_7"/>
    <property type="match status" value="1"/>
</dbReference>
<dbReference type="InterPro" id="IPR029071">
    <property type="entry name" value="Ubiquitin-like_domsf"/>
</dbReference>
<feature type="compositionally biased region" description="Low complexity" evidence="1">
    <location>
        <begin position="355"/>
        <end position="364"/>
    </location>
</feature>
<protein>
    <recommendedName>
        <fullName evidence="2">UBA domain-containing protein</fullName>
    </recommendedName>
</protein>
<evidence type="ECO:0000259" key="2">
    <source>
        <dbReference type="PROSITE" id="PS50030"/>
    </source>
</evidence>
<comment type="caution">
    <text evidence="3">The sequence shown here is derived from an EMBL/GenBank/DDBJ whole genome shotgun (WGS) entry which is preliminary data.</text>
</comment>
<keyword evidence="4" id="KW-1185">Reference proteome</keyword>
<feature type="compositionally biased region" description="Low complexity" evidence="1">
    <location>
        <begin position="373"/>
        <end position="387"/>
    </location>
</feature>
<accession>A0AAD3DL16</accession>
<sequence>MDLVVRCLYKTIVMNGVDGACDVSDLKELLHAKGVQEHIPIPAPAKQRLVHKGSILTSGSLHDAGVHSGDHLVLLLHRPNITTPVKPVDTTPVPTAATIRSAIVAEARSRGLEHTIMEEPRRAARSYGMPMEAMALEVDNQLLQLIQALQGRTQGAGGRGGQQQAGGAAAPGGQQAQAQGPAAAGTAPRYLQPPAGGPLPGMLFFGMPPPPQPAPPPPAAPAAPPAIPEPDAQACSQLRDMGFGDAVVRKALLLHRNDMEAALNWLLQHGEDPAAAEPLTEEQLRQIYSRGPRGPPSEPEMVEQLVAMGFERNQAAGALRRFRNMDLALAYLLRAAEEGEGEGDARQEGPGGQQEGAAAAPAAAGQGGGEAGQGPQQQQQGDRAAAGVAPAEGGRNGEGPGDPQPGEGYAGGGQQQQHDEALHPLPMEVEHEGEHDDDEEDEDEGEEEDEEDDEEFTGDEDMPNVMEQLAGAGANRGTVLRIPLGGGALGLGGDPMPEDVLGAFGAPLALHGMGAAAPAMAVTRGPDGNELVLGAAGANMPPLMPTRGVMLGQPGAAGMAAGGGTGGLGAQLLDLPGLLQGGGDAGEDELVMQGMGLVQQLLNAVLRDALNGGEGGNAGARGQQR</sequence>
<dbReference type="SUPFAM" id="SSF54236">
    <property type="entry name" value="Ubiquitin-like"/>
    <property type="match status" value="1"/>
</dbReference>
<dbReference type="PROSITE" id="PS50030">
    <property type="entry name" value="UBA"/>
    <property type="match status" value="2"/>
</dbReference>
<feature type="compositionally biased region" description="Low complexity" evidence="1">
    <location>
        <begin position="165"/>
        <end position="187"/>
    </location>
</feature>
<feature type="region of interest" description="Disordered" evidence="1">
    <location>
        <begin position="430"/>
        <end position="461"/>
    </location>
</feature>
<reference evidence="3 4" key="1">
    <citation type="journal article" date="2021" name="Sci. Rep.">
        <title>Genome sequencing of the multicellular alga Astrephomene provides insights into convergent evolution of germ-soma differentiation.</title>
        <authorList>
            <person name="Yamashita S."/>
            <person name="Yamamoto K."/>
            <person name="Matsuzaki R."/>
            <person name="Suzuki S."/>
            <person name="Yamaguchi H."/>
            <person name="Hirooka S."/>
            <person name="Minakuchi Y."/>
            <person name="Miyagishima S."/>
            <person name="Kawachi M."/>
            <person name="Toyoda A."/>
            <person name="Nozaki H."/>
        </authorList>
    </citation>
    <scope>NUCLEOTIDE SEQUENCE [LARGE SCALE GENOMIC DNA]</scope>
    <source>
        <strain evidence="3 4">NIES-4017</strain>
    </source>
</reference>
<dbReference type="PANTHER" id="PTHR46738:SF1">
    <property type="entry name" value="UBIQUITIN-ASSOCIATED DOMAIN-CONTAINING PROTEIN 1"/>
    <property type="match status" value="1"/>
</dbReference>
<dbReference type="InterPro" id="IPR009060">
    <property type="entry name" value="UBA-like_sf"/>
</dbReference>
<feature type="region of interest" description="Disordered" evidence="1">
    <location>
        <begin position="340"/>
        <end position="417"/>
    </location>
</feature>